<feature type="compositionally biased region" description="Basic and acidic residues" evidence="3">
    <location>
        <begin position="42"/>
        <end position="61"/>
    </location>
</feature>
<evidence type="ECO:0000256" key="1">
    <source>
        <dbReference type="ARBA" id="ARBA00006484"/>
    </source>
</evidence>
<dbReference type="AlphaFoldDB" id="A0A0A0M6F3"/>
<dbReference type="OrthoDB" id="9809287at2"/>
<sequence>MATSKSAKKAVTKKTTAKKTAAARGAAGGGTDQGKPGRKLARQAEEVAREQREVQDAIEAKPRKKAKKAPAKTGARKQPRNPMPAQHLEKPGNEHELELAPRYMAPDYKGSGKLEGMAAIVTGADSGIGRSVAVLFAREGCDVAVLHLDEDEDADTTRQAVEAEGARCIVLKGDVGDTKFCEKAVKQTLKAFGRLDVLVNNAAFQQHAQSITDISDEQFDQTLRTNIGGYFRMARAAIPHMQEGASIINTGSEVALFGSPQLLDYSITKGAIHVFTKSLASQLLGKGIRVNCVAPGPIWTPLNPADRPAEEVAEFGKDSDMGRPGQPEEMAPAYVLLASPVCSSYINGAILPAMGGPRG</sequence>
<dbReference type="PROSITE" id="PS00061">
    <property type="entry name" value="ADH_SHORT"/>
    <property type="match status" value="1"/>
</dbReference>
<dbReference type="EMBL" id="AVBH01000206">
    <property type="protein sequence ID" value="KGO97784.1"/>
    <property type="molecule type" value="Genomic_DNA"/>
</dbReference>
<dbReference type="NCBIfam" id="NF005214">
    <property type="entry name" value="PRK06701.1"/>
    <property type="match status" value="1"/>
</dbReference>
<dbReference type="PANTHER" id="PTHR48107:SF16">
    <property type="entry name" value="NADPH-DEPENDENT ALDEHYDE REDUCTASE 1, CHLOROPLASTIC"/>
    <property type="match status" value="1"/>
</dbReference>
<evidence type="ECO:0000256" key="3">
    <source>
        <dbReference type="SAM" id="MobiDB-lite"/>
    </source>
</evidence>
<dbReference type="FunFam" id="3.40.50.720:FF:000084">
    <property type="entry name" value="Short-chain dehydrogenase reductase"/>
    <property type="match status" value="1"/>
</dbReference>
<dbReference type="GO" id="GO:0016614">
    <property type="term" value="F:oxidoreductase activity, acting on CH-OH group of donors"/>
    <property type="evidence" value="ECO:0007669"/>
    <property type="project" value="UniProtKB-ARBA"/>
</dbReference>
<dbReference type="InterPro" id="IPR002347">
    <property type="entry name" value="SDR_fam"/>
</dbReference>
<feature type="compositionally biased region" description="Basic residues" evidence="3">
    <location>
        <begin position="62"/>
        <end position="79"/>
    </location>
</feature>
<dbReference type="PANTHER" id="PTHR48107">
    <property type="entry name" value="NADPH-DEPENDENT ALDEHYDE REDUCTASE-LIKE PROTEIN, CHLOROPLASTIC-RELATED"/>
    <property type="match status" value="1"/>
</dbReference>
<dbReference type="InterPro" id="IPR036291">
    <property type="entry name" value="NAD(P)-bd_dom_sf"/>
</dbReference>
<organism evidence="4 5">
    <name type="scientific">Lysobacter defluvii IMMIB APB-9 = DSM 18482</name>
    <dbReference type="NCBI Taxonomy" id="1385515"/>
    <lineage>
        <taxon>Bacteria</taxon>
        <taxon>Pseudomonadati</taxon>
        <taxon>Pseudomonadota</taxon>
        <taxon>Gammaproteobacteria</taxon>
        <taxon>Lysobacterales</taxon>
        <taxon>Lysobacteraceae</taxon>
        <taxon>Novilysobacter</taxon>
    </lineage>
</organism>
<evidence type="ECO:0000313" key="4">
    <source>
        <dbReference type="EMBL" id="KGO97784.1"/>
    </source>
</evidence>
<dbReference type="SUPFAM" id="SSF51735">
    <property type="entry name" value="NAD(P)-binding Rossmann-fold domains"/>
    <property type="match status" value="1"/>
</dbReference>
<comment type="similarity">
    <text evidence="1">Belongs to the short-chain dehydrogenases/reductases (SDR) family.</text>
</comment>
<evidence type="ECO:0000313" key="5">
    <source>
        <dbReference type="Proteomes" id="UP000030003"/>
    </source>
</evidence>
<dbReference type="Pfam" id="PF13561">
    <property type="entry name" value="adh_short_C2"/>
    <property type="match status" value="1"/>
</dbReference>
<dbReference type="STRING" id="1385515.GCA_000423325_02366"/>
<name>A0A0A0M6F3_9GAMM</name>
<feature type="region of interest" description="Disordered" evidence="3">
    <location>
        <begin position="1"/>
        <end position="92"/>
    </location>
</feature>
<keyword evidence="5" id="KW-1185">Reference proteome</keyword>
<feature type="compositionally biased region" description="Basic residues" evidence="3">
    <location>
        <begin position="1"/>
        <end position="17"/>
    </location>
</feature>
<protein>
    <submittedName>
        <fullName evidence="4">Short-chain dehydrogenase</fullName>
    </submittedName>
</protein>
<dbReference type="Gene3D" id="3.40.50.720">
    <property type="entry name" value="NAD(P)-binding Rossmann-like Domain"/>
    <property type="match status" value="1"/>
</dbReference>
<dbReference type="InterPro" id="IPR020904">
    <property type="entry name" value="Sc_DH/Rdtase_CS"/>
</dbReference>
<dbReference type="Proteomes" id="UP000030003">
    <property type="component" value="Unassembled WGS sequence"/>
</dbReference>
<keyword evidence="2" id="KW-0560">Oxidoreductase</keyword>
<gene>
    <name evidence="4" type="ORF">N791_05875</name>
</gene>
<comment type="caution">
    <text evidence="4">The sequence shown here is derived from an EMBL/GenBank/DDBJ whole genome shotgun (WGS) entry which is preliminary data.</text>
</comment>
<dbReference type="PRINTS" id="PR00080">
    <property type="entry name" value="SDRFAMILY"/>
</dbReference>
<reference evidence="4 5" key="1">
    <citation type="submission" date="2013-08" db="EMBL/GenBank/DDBJ databases">
        <title>Genomic analysis of Lysobacter defluvii.</title>
        <authorList>
            <person name="Wang Q."/>
            <person name="Wang G."/>
        </authorList>
    </citation>
    <scope>NUCLEOTIDE SEQUENCE [LARGE SCALE GENOMIC DNA]</scope>
    <source>
        <strain evidence="4 5">IMMIB APB-9</strain>
    </source>
</reference>
<dbReference type="RefSeq" id="WP_027070370.1">
    <property type="nucleotide sequence ID" value="NZ_AUHT01000012.1"/>
</dbReference>
<dbReference type="PRINTS" id="PR00081">
    <property type="entry name" value="GDHRDH"/>
</dbReference>
<dbReference type="eggNOG" id="COG1028">
    <property type="taxonomic scope" value="Bacteria"/>
</dbReference>
<proteinExistence type="inferred from homology"/>
<accession>A0A0A0M6F3</accession>
<evidence type="ECO:0000256" key="2">
    <source>
        <dbReference type="ARBA" id="ARBA00023002"/>
    </source>
</evidence>
<feature type="non-terminal residue" evidence="4">
    <location>
        <position position="359"/>
    </location>
</feature>